<dbReference type="Pfam" id="PF17763">
    <property type="entry name" value="Asparaginase_C"/>
    <property type="match status" value="1"/>
</dbReference>
<accession>A0ABV4NPB3</accession>
<dbReference type="InterPro" id="IPR006033">
    <property type="entry name" value="AsnA_fam"/>
</dbReference>
<dbReference type="InterPro" id="IPR027473">
    <property type="entry name" value="L-asparaginase_C"/>
</dbReference>
<sequence length="336" mass="36101">MKKTLILYTGGTLGMRRSESGYVPDADLEGALGRLLQDVIGQLPSYDFQALDPLLDSANMQPQDWYRIASLIRDNYSHYSGFVVLHGTDTMAYTASALSFALQGLAKPIVVTGSQIPLREMRSDAYNNLIAALLLSGSDNIGEVCLYFNGKLLRGNRAVKVSSGSLNAFTSPNYPSLGEVGIQVNIDSNALLMHGDTPQFEIPERADGNVVLVKLFPGITSLFLSKIIESRPRGIVIETYGTGNAPTDNAAFTAQLKRAAELEIICVAVSQCLENHVDLGKYAAGSALLHAGVIGGLDMTSEACYAKLNHLLAMNYSTSKVKTLMEIPLCGECTPS</sequence>
<dbReference type="PIRSF" id="PIRSF001220">
    <property type="entry name" value="L-ASNase_gatD"/>
    <property type="match status" value="1"/>
</dbReference>
<dbReference type="Proteomes" id="UP001569414">
    <property type="component" value="Unassembled WGS sequence"/>
</dbReference>
<dbReference type="RefSeq" id="WP_371843657.1">
    <property type="nucleotide sequence ID" value="NZ_JBGMEL010000010.1"/>
</dbReference>
<dbReference type="PANTHER" id="PTHR11707">
    <property type="entry name" value="L-ASPARAGINASE"/>
    <property type="match status" value="1"/>
</dbReference>
<dbReference type="CDD" id="cd08963">
    <property type="entry name" value="L-asparaginase_I"/>
    <property type="match status" value="1"/>
</dbReference>
<dbReference type="Gene3D" id="3.40.50.40">
    <property type="match status" value="1"/>
</dbReference>
<evidence type="ECO:0000259" key="4">
    <source>
        <dbReference type="Pfam" id="PF00710"/>
    </source>
</evidence>
<name>A0ABV4NPB3_9GAMM</name>
<dbReference type="SMART" id="SM00870">
    <property type="entry name" value="Asparaginase"/>
    <property type="match status" value="1"/>
</dbReference>
<dbReference type="InterPro" id="IPR036152">
    <property type="entry name" value="Asp/glu_Ase-like_sf"/>
</dbReference>
<evidence type="ECO:0000313" key="7">
    <source>
        <dbReference type="Proteomes" id="UP001569414"/>
    </source>
</evidence>
<dbReference type="InterPro" id="IPR027475">
    <property type="entry name" value="Asparaginase/glutaminase_AS2"/>
</dbReference>
<dbReference type="Pfam" id="PF00710">
    <property type="entry name" value="Asparaginase"/>
    <property type="match status" value="1"/>
</dbReference>
<feature type="active site" evidence="3">
    <location>
        <position position="88"/>
    </location>
</feature>
<dbReference type="Gene3D" id="3.40.50.1170">
    <property type="entry name" value="L-asparaginase, N-terminal domain"/>
    <property type="match status" value="1"/>
</dbReference>
<dbReference type="PIRSF" id="PIRSF500176">
    <property type="entry name" value="L_ASNase"/>
    <property type="match status" value="1"/>
</dbReference>
<dbReference type="InterPro" id="IPR006034">
    <property type="entry name" value="Asparaginase/glutaminase-like"/>
</dbReference>
<dbReference type="PROSITE" id="PS51732">
    <property type="entry name" value="ASN_GLN_ASE_3"/>
    <property type="match status" value="1"/>
</dbReference>
<comment type="caution">
    <text evidence="6">The sequence shown here is derived from an EMBL/GenBank/DDBJ whole genome shotgun (WGS) entry which is preliminary data.</text>
</comment>
<keyword evidence="2" id="KW-0378">Hydrolase</keyword>
<dbReference type="InterPro" id="IPR041725">
    <property type="entry name" value="L-asparaginase_I"/>
</dbReference>
<evidence type="ECO:0000313" key="6">
    <source>
        <dbReference type="EMBL" id="MFA0791165.1"/>
    </source>
</evidence>
<proteinExistence type="predicted"/>
<organism evidence="6 7">
    <name type="scientific">Microbulbifer echini</name>
    <dbReference type="NCBI Taxonomy" id="1529067"/>
    <lineage>
        <taxon>Bacteria</taxon>
        <taxon>Pseudomonadati</taxon>
        <taxon>Pseudomonadota</taxon>
        <taxon>Gammaproteobacteria</taxon>
        <taxon>Cellvibrionales</taxon>
        <taxon>Microbulbiferaceae</taxon>
        <taxon>Microbulbifer</taxon>
    </lineage>
</organism>
<protein>
    <recommendedName>
        <fullName evidence="1">asparaginase</fullName>
        <ecNumber evidence="1">3.5.1.1</ecNumber>
    </recommendedName>
</protein>
<dbReference type="EC" id="3.5.1.1" evidence="1"/>
<dbReference type="InterPro" id="IPR037152">
    <property type="entry name" value="L-asparaginase_N_sf"/>
</dbReference>
<dbReference type="InterPro" id="IPR027474">
    <property type="entry name" value="L-asparaginase_N"/>
</dbReference>
<evidence type="ECO:0000256" key="2">
    <source>
        <dbReference type="ARBA" id="ARBA00022801"/>
    </source>
</evidence>
<evidence type="ECO:0000256" key="1">
    <source>
        <dbReference type="ARBA" id="ARBA00012920"/>
    </source>
</evidence>
<dbReference type="EMBL" id="JBGMEL010000010">
    <property type="protein sequence ID" value="MFA0791165.1"/>
    <property type="molecule type" value="Genomic_DNA"/>
</dbReference>
<reference evidence="6 7" key="1">
    <citation type="submission" date="2024-08" db="EMBL/GenBank/DDBJ databases">
        <authorList>
            <person name="Ishaq N."/>
        </authorList>
    </citation>
    <scope>NUCLEOTIDE SEQUENCE [LARGE SCALE GENOMIC DNA]</scope>
    <source>
        <strain evidence="6 7">JCM 30400</strain>
    </source>
</reference>
<keyword evidence="7" id="KW-1185">Reference proteome</keyword>
<feature type="domain" description="Asparaginase/glutaminase C-terminal" evidence="5">
    <location>
        <begin position="209"/>
        <end position="325"/>
    </location>
</feature>
<dbReference type="NCBIfam" id="TIGR00519">
    <property type="entry name" value="asnASE_I"/>
    <property type="match status" value="1"/>
</dbReference>
<gene>
    <name evidence="6" type="ORF">ACCI51_11465</name>
</gene>
<dbReference type="PROSITE" id="PS00917">
    <property type="entry name" value="ASN_GLN_ASE_2"/>
    <property type="match status" value="1"/>
</dbReference>
<dbReference type="SFLD" id="SFLDS00057">
    <property type="entry name" value="Glutaminase/Asparaginase"/>
    <property type="match status" value="1"/>
</dbReference>
<dbReference type="PRINTS" id="PR00139">
    <property type="entry name" value="ASNGLNASE"/>
</dbReference>
<dbReference type="InterPro" id="IPR040919">
    <property type="entry name" value="Asparaginase_C"/>
</dbReference>
<feature type="domain" description="L-asparaginase N-terminal" evidence="4">
    <location>
        <begin position="5"/>
        <end position="189"/>
    </location>
</feature>
<evidence type="ECO:0000256" key="3">
    <source>
        <dbReference type="PROSITE-ProRule" id="PRU10100"/>
    </source>
</evidence>
<evidence type="ECO:0000259" key="5">
    <source>
        <dbReference type="Pfam" id="PF17763"/>
    </source>
</evidence>
<dbReference type="SUPFAM" id="SSF53774">
    <property type="entry name" value="Glutaminase/Asparaginase"/>
    <property type="match status" value="1"/>
</dbReference>
<dbReference type="PANTHER" id="PTHR11707:SF28">
    <property type="entry name" value="60 KDA LYSOPHOSPHOLIPASE"/>
    <property type="match status" value="1"/>
</dbReference>